<dbReference type="Pfam" id="PF08473">
    <property type="entry name" value="VGCC_alpha2"/>
    <property type="match status" value="1"/>
</dbReference>
<dbReference type="AlphaFoldDB" id="A0A8C5MT08"/>
<name>A0A8C5MT08_9ANUR</name>
<protein>
    <recommendedName>
        <fullName evidence="1">Voltage-dependent calcium channel alpha-2/delta subunit conserved region domain-containing protein</fullName>
    </recommendedName>
</protein>
<dbReference type="OrthoDB" id="10054666at2759"/>
<reference evidence="2" key="1">
    <citation type="submission" date="2025-08" db="UniProtKB">
        <authorList>
            <consortium name="Ensembl"/>
        </authorList>
    </citation>
    <scope>IDENTIFICATION</scope>
</reference>
<dbReference type="InterPro" id="IPR013680">
    <property type="entry name" value="VDCC_a2/dsu"/>
</dbReference>
<evidence type="ECO:0000313" key="3">
    <source>
        <dbReference type="Proteomes" id="UP000694569"/>
    </source>
</evidence>
<dbReference type="GeneTree" id="ENSGT00940000155997"/>
<dbReference type="PANTHER" id="PTHR10166">
    <property type="entry name" value="VOLTAGE-DEPENDENT CALCIUM CHANNEL SUBUNIT ALPHA-2/DELTA-RELATED"/>
    <property type="match status" value="1"/>
</dbReference>
<reference evidence="2" key="2">
    <citation type="submission" date="2025-09" db="UniProtKB">
        <authorList>
            <consortium name="Ensembl"/>
        </authorList>
    </citation>
    <scope>IDENTIFICATION</scope>
</reference>
<dbReference type="PANTHER" id="PTHR10166:SF59">
    <property type="entry name" value="VOLTAGE-DEPENDENT CALCIUM CHANNEL SUBUNIT ALPHA-2_DELTA-4"/>
    <property type="match status" value="1"/>
</dbReference>
<feature type="domain" description="Voltage-dependent calcium channel alpha-2/delta subunit conserved region" evidence="1">
    <location>
        <begin position="1"/>
        <end position="180"/>
    </location>
</feature>
<dbReference type="Ensembl" id="ENSLLET00000019247.1">
    <property type="protein sequence ID" value="ENSLLEP00000018518.1"/>
    <property type="gene ID" value="ENSLLEG00000011780.1"/>
</dbReference>
<organism evidence="2 3">
    <name type="scientific">Leptobrachium leishanense</name>
    <name type="common">Leishan spiny toad</name>
    <dbReference type="NCBI Taxonomy" id="445787"/>
    <lineage>
        <taxon>Eukaryota</taxon>
        <taxon>Metazoa</taxon>
        <taxon>Chordata</taxon>
        <taxon>Craniata</taxon>
        <taxon>Vertebrata</taxon>
        <taxon>Euteleostomi</taxon>
        <taxon>Amphibia</taxon>
        <taxon>Batrachia</taxon>
        <taxon>Anura</taxon>
        <taxon>Pelobatoidea</taxon>
        <taxon>Megophryidae</taxon>
        <taxon>Leptobrachium</taxon>
    </lineage>
</organism>
<dbReference type="InterPro" id="IPR051173">
    <property type="entry name" value="Ca_channel_alpha-2/delta"/>
</dbReference>
<sequence length="259" mass="29917">MAQLLEMGFFRQVTLYDYQAMCKLPYHHHSGARSLLNPLFALISAAHWLFSNFVLFLLEFTFCSFWSSDNSVEAKSFFHHSHKHKKQDMLQPCDTEYPAFVHETSIKDSNGLIQCGHCQKMFVVHQVPHSNLLLLVSDSACDCSIFPPVPLQAKEVKYNASVKCDRMRSQKLRRRPQSCHAFHVEVSGENKIRTNDLPLINLRILFYYFFVVGKCSRLWWGVWTLAISILASRSTCCVSAVTWLVHPCVQHKQNCFINL</sequence>
<evidence type="ECO:0000259" key="1">
    <source>
        <dbReference type="Pfam" id="PF08473"/>
    </source>
</evidence>
<evidence type="ECO:0000313" key="2">
    <source>
        <dbReference type="Ensembl" id="ENSLLEP00000018518.1"/>
    </source>
</evidence>
<accession>A0A8C5MT08</accession>
<dbReference type="Proteomes" id="UP000694569">
    <property type="component" value="Unplaced"/>
</dbReference>
<dbReference type="GO" id="GO:0005891">
    <property type="term" value="C:voltage-gated calcium channel complex"/>
    <property type="evidence" value="ECO:0007669"/>
    <property type="project" value="TreeGrafter"/>
</dbReference>
<dbReference type="GO" id="GO:0005245">
    <property type="term" value="F:voltage-gated calcium channel activity"/>
    <property type="evidence" value="ECO:0007669"/>
    <property type="project" value="TreeGrafter"/>
</dbReference>
<keyword evidence="3" id="KW-1185">Reference proteome</keyword>
<proteinExistence type="predicted"/>